<name>A0A415JQU1_9FIRM</name>
<evidence type="ECO:0000313" key="2">
    <source>
        <dbReference type="Proteomes" id="UP000283297"/>
    </source>
</evidence>
<protein>
    <recommendedName>
        <fullName evidence="3">Transposase</fullName>
    </recommendedName>
</protein>
<evidence type="ECO:0000313" key="1">
    <source>
        <dbReference type="EMBL" id="RHL26392.1"/>
    </source>
</evidence>
<gene>
    <name evidence="1" type="ORF">DW028_13335</name>
</gene>
<dbReference type="Proteomes" id="UP000283297">
    <property type="component" value="Unassembled WGS sequence"/>
</dbReference>
<accession>A0A415JQU1</accession>
<evidence type="ECO:0008006" key="3">
    <source>
        <dbReference type="Google" id="ProtNLM"/>
    </source>
</evidence>
<dbReference type="EMBL" id="QRON01000013">
    <property type="protein sequence ID" value="RHL26392.1"/>
    <property type="molecule type" value="Genomic_DNA"/>
</dbReference>
<organism evidence="1 2">
    <name type="scientific">Agathobacter rectalis</name>
    <dbReference type="NCBI Taxonomy" id="39491"/>
    <lineage>
        <taxon>Bacteria</taxon>
        <taxon>Bacillati</taxon>
        <taxon>Bacillota</taxon>
        <taxon>Clostridia</taxon>
        <taxon>Lachnospirales</taxon>
        <taxon>Lachnospiraceae</taxon>
        <taxon>Agathobacter</taxon>
    </lineage>
</organism>
<sequence>MPVNQVFDYLPRKSDKTKQVNFTIAIYICREYLRNKRNLSPPDVINLIEKHVLPVRPGRKGPRKVKPQASVSFLYRVT</sequence>
<reference evidence="1 2" key="1">
    <citation type="submission" date="2018-08" db="EMBL/GenBank/DDBJ databases">
        <title>A genome reference for cultivated species of the human gut microbiota.</title>
        <authorList>
            <person name="Zou Y."/>
            <person name="Xue W."/>
            <person name="Luo G."/>
        </authorList>
    </citation>
    <scope>NUCLEOTIDE SEQUENCE [LARGE SCALE GENOMIC DNA]</scope>
    <source>
        <strain evidence="1 2">AF38-24</strain>
    </source>
</reference>
<proteinExistence type="predicted"/>
<dbReference type="AlphaFoldDB" id="A0A415JQU1"/>
<comment type="caution">
    <text evidence="1">The sequence shown here is derived from an EMBL/GenBank/DDBJ whole genome shotgun (WGS) entry which is preliminary data.</text>
</comment>